<accession>A0A0G1VQ97</accession>
<proteinExistence type="predicted"/>
<evidence type="ECO:0000313" key="3">
    <source>
        <dbReference type="Proteomes" id="UP000033965"/>
    </source>
</evidence>
<sequence length="73" mass="8005">MRRAFSLSLEKYYASLEGCQESDPSQLQRAGVRLRGAPQATAEDSSDFSEEKSRTRGDAHPRASISVCQPCAL</sequence>
<name>A0A0G1VQ97_9BACT</name>
<organism evidence="2 3">
    <name type="scientific">Candidatus Kaiserbacteria bacterium GW2011_GWA2_49_19</name>
    <dbReference type="NCBI Taxonomy" id="1618669"/>
    <lineage>
        <taxon>Bacteria</taxon>
        <taxon>Candidatus Kaiseribacteriota</taxon>
    </lineage>
</organism>
<feature type="compositionally biased region" description="Basic and acidic residues" evidence="1">
    <location>
        <begin position="49"/>
        <end position="61"/>
    </location>
</feature>
<protein>
    <submittedName>
        <fullName evidence="2">Uncharacterized protein</fullName>
    </submittedName>
</protein>
<evidence type="ECO:0000313" key="2">
    <source>
        <dbReference type="EMBL" id="KKW08643.1"/>
    </source>
</evidence>
<feature type="region of interest" description="Disordered" evidence="1">
    <location>
        <begin position="22"/>
        <end position="73"/>
    </location>
</feature>
<dbReference type="AlphaFoldDB" id="A0A0G1VQ97"/>
<gene>
    <name evidence="2" type="ORF">UY44_C0008G0008</name>
</gene>
<dbReference type="EMBL" id="LCPZ01000008">
    <property type="protein sequence ID" value="KKW08643.1"/>
    <property type="molecule type" value="Genomic_DNA"/>
</dbReference>
<evidence type="ECO:0000256" key="1">
    <source>
        <dbReference type="SAM" id="MobiDB-lite"/>
    </source>
</evidence>
<comment type="caution">
    <text evidence="2">The sequence shown here is derived from an EMBL/GenBank/DDBJ whole genome shotgun (WGS) entry which is preliminary data.</text>
</comment>
<reference evidence="2" key="1">
    <citation type="journal article" date="2015" name="Nature">
        <title>rRNA introns, odd ribosomes, and small enigmatic genomes across a large radiation of phyla.</title>
        <authorList>
            <person name="Brown C.T."/>
            <person name="Hug L.A."/>
            <person name="Thomas B.C."/>
            <person name="Sharon I."/>
            <person name="Castelle C.J."/>
            <person name="Singh A."/>
            <person name="Wilkins M.J."/>
            <person name="Williams K.H."/>
            <person name="Banfield J.F."/>
        </authorList>
    </citation>
    <scope>NUCLEOTIDE SEQUENCE [LARGE SCALE GENOMIC DNA]</scope>
</reference>
<dbReference type="Proteomes" id="UP000033965">
    <property type="component" value="Unassembled WGS sequence"/>
</dbReference>